<dbReference type="AlphaFoldDB" id="G4ZZJ4"/>
<keyword evidence="2" id="KW-1185">Reference proteome</keyword>
<dbReference type="EMBL" id="JH159158">
    <property type="protein sequence ID" value="EGZ11194.1"/>
    <property type="molecule type" value="Genomic_DNA"/>
</dbReference>
<dbReference type="RefSeq" id="XP_009533939.1">
    <property type="nucleotide sequence ID" value="XM_009535644.1"/>
</dbReference>
<dbReference type="KEGG" id="psoj:PHYSODRAFT_337940"/>
<protein>
    <submittedName>
        <fullName evidence="1">Uncharacterized protein</fullName>
    </submittedName>
</protein>
<accession>G4ZZJ4</accession>
<evidence type="ECO:0000313" key="1">
    <source>
        <dbReference type="EMBL" id="EGZ11194.1"/>
    </source>
</evidence>
<proteinExistence type="predicted"/>
<evidence type="ECO:0000313" key="2">
    <source>
        <dbReference type="Proteomes" id="UP000002640"/>
    </source>
</evidence>
<organism evidence="1 2">
    <name type="scientific">Phytophthora sojae (strain P6497)</name>
    <name type="common">Soybean stem and root rot agent</name>
    <name type="synonym">Phytophthora megasperma f. sp. glycines</name>
    <dbReference type="NCBI Taxonomy" id="1094619"/>
    <lineage>
        <taxon>Eukaryota</taxon>
        <taxon>Sar</taxon>
        <taxon>Stramenopiles</taxon>
        <taxon>Oomycota</taxon>
        <taxon>Peronosporomycetes</taxon>
        <taxon>Peronosporales</taxon>
        <taxon>Peronosporaceae</taxon>
        <taxon>Phytophthora</taxon>
    </lineage>
</organism>
<name>G4ZZJ4_PHYSP</name>
<dbReference type="GeneID" id="20647474"/>
<dbReference type="InParanoid" id="G4ZZJ4"/>
<dbReference type="Proteomes" id="UP000002640">
    <property type="component" value="Unassembled WGS sequence"/>
</dbReference>
<reference evidence="1 2" key="1">
    <citation type="journal article" date="2006" name="Science">
        <title>Phytophthora genome sequences uncover evolutionary origins and mechanisms of pathogenesis.</title>
        <authorList>
            <person name="Tyler B.M."/>
            <person name="Tripathy S."/>
            <person name="Zhang X."/>
            <person name="Dehal P."/>
            <person name="Jiang R.H."/>
            <person name="Aerts A."/>
            <person name="Arredondo F.D."/>
            <person name="Baxter L."/>
            <person name="Bensasson D."/>
            <person name="Beynon J.L."/>
            <person name="Chapman J."/>
            <person name="Damasceno C.M."/>
            <person name="Dorrance A.E."/>
            <person name="Dou D."/>
            <person name="Dickerman A.W."/>
            <person name="Dubchak I.L."/>
            <person name="Garbelotto M."/>
            <person name="Gijzen M."/>
            <person name="Gordon S.G."/>
            <person name="Govers F."/>
            <person name="Grunwald N.J."/>
            <person name="Huang W."/>
            <person name="Ivors K.L."/>
            <person name="Jones R.W."/>
            <person name="Kamoun S."/>
            <person name="Krampis K."/>
            <person name="Lamour K.H."/>
            <person name="Lee M.K."/>
            <person name="McDonald W.H."/>
            <person name="Medina M."/>
            <person name="Meijer H.J."/>
            <person name="Nordberg E.K."/>
            <person name="Maclean D.J."/>
            <person name="Ospina-Giraldo M.D."/>
            <person name="Morris P.F."/>
            <person name="Phuntumart V."/>
            <person name="Putnam N.H."/>
            <person name="Rash S."/>
            <person name="Rose J.K."/>
            <person name="Sakihama Y."/>
            <person name="Salamov A.A."/>
            <person name="Savidor A."/>
            <person name="Scheuring C.F."/>
            <person name="Smith B.M."/>
            <person name="Sobral B.W."/>
            <person name="Terry A."/>
            <person name="Torto-Alalibo T.A."/>
            <person name="Win J."/>
            <person name="Xu Z."/>
            <person name="Zhang H."/>
            <person name="Grigoriev I.V."/>
            <person name="Rokhsar D.S."/>
            <person name="Boore J.L."/>
        </authorList>
    </citation>
    <scope>NUCLEOTIDE SEQUENCE [LARGE SCALE GENOMIC DNA]</scope>
    <source>
        <strain evidence="1 2">P6497</strain>
    </source>
</reference>
<sequence length="166" mass="18511">MLFFGVLHRTQRNVASGNNNSEATPLVYSEFCRHSLSLRDKKFKRKGDTTASERPQLADCKRCRPLRSAQRGTTARYDSLLLFRLSSSLQGSRRASARMANRRHESVEGKYAWQDLKKKKKVKVSNSSFYIKSSTSPNAHWRVLDAMGASAAAAVGAFAGRALLAE</sequence>
<gene>
    <name evidence="1" type="ORF">PHYSODRAFT_337940</name>
</gene>